<comment type="similarity">
    <text evidence="5">Belongs to the aromatic-ring hydroxylase family. TetX subfamily.</text>
</comment>
<keyword evidence="1 5" id="KW-0285">Flavoprotein</keyword>
<dbReference type="PANTHER" id="PTHR46972">
    <property type="entry name" value="MONOOXYGENASE ASQM-RELATED"/>
    <property type="match status" value="1"/>
</dbReference>
<dbReference type="RefSeq" id="WP_121770095.1">
    <property type="nucleotide sequence ID" value="NZ_RAWM01000036.1"/>
</dbReference>
<evidence type="ECO:0000256" key="4">
    <source>
        <dbReference type="ARBA" id="ARBA00023033"/>
    </source>
</evidence>
<keyword evidence="4 5" id="KW-0503">Monooxygenase</keyword>
<dbReference type="Gene3D" id="3.50.50.60">
    <property type="entry name" value="FAD/NAD(P)-binding domain"/>
    <property type="match status" value="1"/>
</dbReference>
<dbReference type="EC" id="1.14.13.-" evidence="5"/>
<evidence type="ECO:0000313" key="8">
    <source>
        <dbReference type="Proteomes" id="UP000282656"/>
    </source>
</evidence>
<keyword evidence="2 5" id="KW-0274">FAD</keyword>
<keyword evidence="5" id="KW-0521">NADP</keyword>
<dbReference type="SUPFAM" id="SSF51905">
    <property type="entry name" value="FAD/NAD(P)-binding domain"/>
    <property type="match status" value="1"/>
</dbReference>
<dbReference type="PRINTS" id="PR00420">
    <property type="entry name" value="RNGMNOXGNASE"/>
</dbReference>
<dbReference type="GO" id="GO:0005737">
    <property type="term" value="C:cytoplasm"/>
    <property type="evidence" value="ECO:0007669"/>
    <property type="project" value="UniProtKB-SubCell"/>
</dbReference>
<evidence type="ECO:0000313" key="7">
    <source>
        <dbReference type="EMBL" id="RKH69046.1"/>
    </source>
</evidence>
<dbReference type="GO" id="GO:0046677">
    <property type="term" value="P:response to antibiotic"/>
    <property type="evidence" value="ECO:0007669"/>
    <property type="project" value="InterPro"/>
</dbReference>
<protein>
    <recommendedName>
        <fullName evidence="5">Flavin-dependent monooxygenase</fullName>
    </recommendedName>
    <alternativeName>
        <fullName evidence="5">TetX monooxygenase</fullName>
        <shortName evidence="5">TetX</shortName>
        <ecNumber evidence="5">1.14.13.-</ecNumber>
    </alternativeName>
</protein>
<feature type="domain" description="FAD-binding" evidence="6">
    <location>
        <begin position="6"/>
        <end position="331"/>
    </location>
</feature>
<dbReference type="InterPro" id="IPR043683">
    <property type="entry name" value="TetX_monooxygenase"/>
</dbReference>
<dbReference type="AlphaFoldDB" id="A0A3A8QJZ4"/>
<dbReference type="EMBL" id="RAWM01000036">
    <property type="protein sequence ID" value="RKH69046.1"/>
    <property type="molecule type" value="Genomic_DNA"/>
</dbReference>
<keyword evidence="5" id="KW-0547">Nucleotide-binding</keyword>
<proteinExistence type="inferred from homology"/>
<organism evidence="7 8">
    <name type="scientific">Corallococcus interemptor</name>
    <dbReference type="NCBI Taxonomy" id="2316720"/>
    <lineage>
        <taxon>Bacteria</taxon>
        <taxon>Pseudomonadati</taxon>
        <taxon>Myxococcota</taxon>
        <taxon>Myxococcia</taxon>
        <taxon>Myxococcales</taxon>
        <taxon>Cystobacterineae</taxon>
        <taxon>Myxococcaceae</taxon>
        <taxon>Corallococcus</taxon>
    </lineage>
</organism>
<evidence type="ECO:0000256" key="2">
    <source>
        <dbReference type="ARBA" id="ARBA00022827"/>
    </source>
</evidence>
<keyword evidence="3 5" id="KW-0560">Oxidoreductase</keyword>
<reference evidence="8" key="1">
    <citation type="submission" date="2018-09" db="EMBL/GenBank/DDBJ databases">
        <authorList>
            <person name="Livingstone P.G."/>
            <person name="Whitworth D.E."/>
        </authorList>
    </citation>
    <scope>NUCLEOTIDE SEQUENCE [LARGE SCALE GENOMIC DNA]</scope>
    <source>
        <strain evidence="8">AB047A</strain>
    </source>
</reference>
<dbReference type="InterPro" id="IPR002938">
    <property type="entry name" value="FAD-bd"/>
</dbReference>
<gene>
    <name evidence="7" type="ORF">D7X96_15820</name>
</gene>
<keyword evidence="5" id="KW-0963">Cytoplasm</keyword>
<name>A0A3A8QJZ4_9BACT</name>
<feature type="binding site" evidence="5">
    <location>
        <position position="42"/>
    </location>
    <ligand>
        <name>NADPH</name>
        <dbReference type="ChEBI" id="CHEBI:57783"/>
    </ligand>
</feature>
<feature type="binding site" evidence="5">
    <location>
        <position position="105"/>
    </location>
    <ligand>
        <name>FAD</name>
        <dbReference type="ChEBI" id="CHEBI:57692"/>
    </ligand>
</feature>
<comment type="subunit">
    <text evidence="5">Monomer.</text>
</comment>
<comment type="cofactor">
    <cofactor evidence="5">
        <name>FAD</name>
        <dbReference type="ChEBI" id="CHEBI:57692"/>
    </cofactor>
</comment>
<dbReference type="Pfam" id="PF01494">
    <property type="entry name" value="FAD_binding_3"/>
    <property type="match status" value="1"/>
</dbReference>
<dbReference type="GO" id="GO:0071949">
    <property type="term" value="F:FAD binding"/>
    <property type="evidence" value="ECO:0007669"/>
    <property type="project" value="InterPro"/>
</dbReference>
<evidence type="ECO:0000256" key="3">
    <source>
        <dbReference type="ARBA" id="ARBA00023002"/>
    </source>
</evidence>
<dbReference type="PANTHER" id="PTHR46972:SF1">
    <property type="entry name" value="FAD DEPENDENT OXIDOREDUCTASE DOMAIN-CONTAINING PROTEIN"/>
    <property type="match status" value="1"/>
</dbReference>
<dbReference type="GO" id="GO:0004497">
    <property type="term" value="F:monooxygenase activity"/>
    <property type="evidence" value="ECO:0007669"/>
    <property type="project" value="UniProtKB-UniRule"/>
</dbReference>
<accession>A0A3A8QJZ4</accession>
<keyword evidence="8" id="KW-1185">Reference proteome</keyword>
<dbReference type="InterPro" id="IPR036188">
    <property type="entry name" value="FAD/NAD-bd_sf"/>
</dbReference>
<sequence length="386" mass="41443">MQTTRTVGIIGGGPGGLTLARILSTRGITATVFELDEHPLARPQGGSLDLHADSGLRALREAGLESGFKAVARYDDQGDAIYDAQGTLHFQHNEASDGDRPEIDRTQLRSLLLNSLPSERIRWGSKVSAVEPLPDGRYRVMGPAGVLGEFDLVVGADGAWSRIRPLVSPATPAFTGILFIELQIDDVDTRHPAVAKLLPRGKISVVGNNQGLIAQRSSGGHVRAYFMFRVSEAQLRQGLVDTSSPARAREQLKALLPGWAPSLLAFIDACNDRISERPIVALPVGHRWTHRPGVTLLGDAAHVMPPFAGEGVNMAMLDGLELGLALAADPDWSRAVQGYEEAMFERAASAAAASMQGLDFVSEHALEHVLEHFRMIQQERAGAGAP</sequence>
<evidence type="ECO:0000256" key="5">
    <source>
        <dbReference type="HAMAP-Rule" id="MF_00845"/>
    </source>
</evidence>
<comment type="function">
    <text evidence="5">An FAD-requiring monooxygenase active on some tetracycline antibiotic derivatives, which leads to their inactivation. Hydroxylates carbon 11a of tetracycline and some analogs.</text>
</comment>
<dbReference type="Proteomes" id="UP000282656">
    <property type="component" value="Unassembled WGS sequence"/>
</dbReference>
<dbReference type="OrthoDB" id="8591538at2"/>
<comment type="catalytic activity">
    <reaction evidence="5">
        <text>a tetracycline + NADPH + O2 + H(+) = an 11a-hydroxytetracycline + NADP(+) + H2O</text>
        <dbReference type="Rhea" id="RHEA:61444"/>
        <dbReference type="ChEBI" id="CHEBI:15377"/>
        <dbReference type="ChEBI" id="CHEBI:15378"/>
        <dbReference type="ChEBI" id="CHEBI:15379"/>
        <dbReference type="ChEBI" id="CHEBI:57783"/>
        <dbReference type="ChEBI" id="CHEBI:58349"/>
        <dbReference type="ChEBI" id="CHEBI:144644"/>
        <dbReference type="ChEBI" id="CHEBI:144645"/>
    </reaction>
</comment>
<evidence type="ECO:0000259" key="6">
    <source>
        <dbReference type="Pfam" id="PF01494"/>
    </source>
</evidence>
<evidence type="ECO:0000256" key="1">
    <source>
        <dbReference type="ARBA" id="ARBA00022630"/>
    </source>
</evidence>
<comment type="caution">
    <text evidence="7">The sequence shown here is derived from an EMBL/GenBank/DDBJ whole genome shotgun (WGS) entry which is preliminary data.</text>
</comment>
<feature type="binding site" evidence="5">
    <location>
        <position position="49"/>
    </location>
    <ligand>
        <name>FAD</name>
        <dbReference type="ChEBI" id="CHEBI:57692"/>
    </ligand>
</feature>
<comment type="domain">
    <text evidence="5">Consists of an N-terminal FAD-binding domain with a Rossman fold and a C-terminal substrate-binding domain.</text>
</comment>
<dbReference type="HAMAP" id="MF_00845">
    <property type="entry name" value="TetX_monooxygenase"/>
    <property type="match status" value="1"/>
</dbReference>
<feature type="binding site" evidence="5">
    <location>
        <position position="299"/>
    </location>
    <ligand>
        <name>FAD</name>
        <dbReference type="ChEBI" id="CHEBI:57692"/>
    </ligand>
</feature>
<comment type="subcellular location">
    <subcellularLocation>
        <location evidence="5">Cytoplasm</location>
    </subcellularLocation>
</comment>